<dbReference type="InterPro" id="IPR007835">
    <property type="entry name" value="MOFRL"/>
</dbReference>
<protein>
    <submittedName>
        <fullName evidence="3">MOFRL family protein</fullName>
    </submittedName>
</protein>
<dbReference type="GO" id="GO:0005737">
    <property type="term" value="C:cytoplasm"/>
    <property type="evidence" value="ECO:0007669"/>
    <property type="project" value="TreeGrafter"/>
</dbReference>
<reference evidence="3 4" key="1">
    <citation type="submission" date="2010-12" db="EMBL/GenBank/DDBJ databases">
        <authorList>
            <person name="Muzny D."/>
            <person name="Qin X."/>
            <person name="Deng J."/>
            <person name="Jiang H."/>
            <person name="Liu Y."/>
            <person name="Qu J."/>
            <person name="Song X.-Z."/>
            <person name="Zhang L."/>
            <person name="Thornton R."/>
            <person name="Coyle M."/>
            <person name="Francisco L."/>
            <person name="Jackson L."/>
            <person name="Javaid M."/>
            <person name="Korchina V."/>
            <person name="Kovar C."/>
            <person name="Mata R."/>
            <person name="Mathew T."/>
            <person name="Ngo R."/>
            <person name="Nguyen L."/>
            <person name="Nguyen N."/>
            <person name="Okwuonu G."/>
            <person name="Ongeri F."/>
            <person name="Pham C."/>
            <person name="Simmons D."/>
            <person name="Wilczek-Boney K."/>
            <person name="Hale W."/>
            <person name="Jakkamsetti A."/>
            <person name="Pham P."/>
            <person name="Ruth R."/>
            <person name="San Lucas F."/>
            <person name="Warren J."/>
            <person name="Zhang J."/>
            <person name="Zhao Z."/>
            <person name="Zhou C."/>
            <person name="Zhu D."/>
            <person name="Lee S."/>
            <person name="Bess C."/>
            <person name="Blankenburg K."/>
            <person name="Forbes L."/>
            <person name="Fu Q."/>
            <person name="Gubbala S."/>
            <person name="Hirani K."/>
            <person name="Jayaseelan J.C."/>
            <person name="Lara F."/>
            <person name="Munidasa M."/>
            <person name="Palculict T."/>
            <person name="Patil S."/>
            <person name="Pu L.-L."/>
            <person name="Saada N."/>
            <person name="Tang L."/>
            <person name="Weissenberger G."/>
            <person name="Zhu Y."/>
            <person name="Hemphill L."/>
            <person name="Shang Y."/>
            <person name="Youmans B."/>
            <person name="Ayvaz T."/>
            <person name="Ross M."/>
            <person name="Santibanez J."/>
            <person name="Aqrawi P."/>
            <person name="Gross S."/>
            <person name="Joshi V."/>
            <person name="Fowler G."/>
            <person name="Nazareth L."/>
            <person name="Reid J."/>
            <person name="Worley K."/>
            <person name="Petrosino J."/>
            <person name="Highlander S."/>
            <person name="Gibbs R."/>
        </authorList>
    </citation>
    <scope>NUCLEOTIDE SEQUENCE [LARGE SCALE GENOMIC DNA]</scope>
    <source>
        <strain evidence="3 4">ATCC 51599</strain>
    </source>
</reference>
<dbReference type="HOGENOM" id="CLU_032279_1_1_4"/>
<dbReference type="Gene3D" id="3.40.1480.10">
    <property type="entry name" value="MOFRL domain"/>
    <property type="match status" value="1"/>
</dbReference>
<dbReference type="eggNOG" id="COG2379">
    <property type="taxonomic scope" value="Bacteria"/>
</dbReference>
<feature type="domain" description="MOFRL" evidence="1">
    <location>
        <begin position="312"/>
        <end position="418"/>
    </location>
</feature>
<evidence type="ECO:0000259" key="2">
    <source>
        <dbReference type="Pfam" id="PF13660"/>
    </source>
</evidence>
<dbReference type="FunFam" id="3.40.1480.10:FF:000002">
    <property type="entry name" value="Glycerate kinase"/>
    <property type="match status" value="1"/>
</dbReference>
<gene>
    <name evidence="3" type="ORF">HMPREF0551_0370</name>
</gene>
<evidence type="ECO:0000259" key="1">
    <source>
        <dbReference type="Pfam" id="PF05161"/>
    </source>
</evidence>
<accession>E7RTV1</accession>
<dbReference type="EMBL" id="AEQP01000001">
    <property type="protein sequence ID" value="EFV96187.1"/>
    <property type="molecule type" value="Genomic_DNA"/>
</dbReference>
<dbReference type="Gene3D" id="3.40.50.10180">
    <property type="entry name" value="Glycerate kinase, MOFRL-like N-terminal domain"/>
    <property type="match status" value="1"/>
</dbReference>
<name>E7RTV1_9BURK</name>
<dbReference type="SUPFAM" id="SSF82544">
    <property type="entry name" value="GckA/TtuD-like"/>
    <property type="match status" value="1"/>
</dbReference>
<organism evidence="3 4">
    <name type="scientific">Lautropia mirabilis ATCC 51599</name>
    <dbReference type="NCBI Taxonomy" id="887898"/>
    <lineage>
        <taxon>Bacteria</taxon>
        <taxon>Pseudomonadati</taxon>
        <taxon>Pseudomonadota</taxon>
        <taxon>Betaproteobacteria</taxon>
        <taxon>Burkholderiales</taxon>
        <taxon>Burkholderiaceae</taxon>
        <taxon>Lautropia</taxon>
    </lineage>
</organism>
<dbReference type="InterPro" id="IPR039760">
    <property type="entry name" value="MOFRL_protein"/>
</dbReference>
<dbReference type="InterPro" id="IPR037035">
    <property type="entry name" value="GK-like_C_sf"/>
</dbReference>
<dbReference type="PANTHER" id="PTHR12227">
    <property type="entry name" value="GLYCERATE KINASE"/>
    <property type="match status" value="1"/>
</dbReference>
<comment type="caution">
    <text evidence="3">The sequence shown here is derived from an EMBL/GenBank/DDBJ whole genome shotgun (WGS) entry which is preliminary data.</text>
</comment>
<dbReference type="STRING" id="887898.HMPREF0551_0370"/>
<dbReference type="PANTHER" id="PTHR12227:SF0">
    <property type="entry name" value="GLYCERATE KINASE"/>
    <property type="match status" value="1"/>
</dbReference>
<dbReference type="Pfam" id="PF05161">
    <property type="entry name" value="MOFRL"/>
    <property type="match status" value="1"/>
</dbReference>
<evidence type="ECO:0000313" key="3">
    <source>
        <dbReference type="EMBL" id="EFV96187.1"/>
    </source>
</evidence>
<dbReference type="Pfam" id="PF13660">
    <property type="entry name" value="DUF4147"/>
    <property type="match status" value="1"/>
</dbReference>
<evidence type="ECO:0000313" key="4">
    <source>
        <dbReference type="Proteomes" id="UP000011021"/>
    </source>
</evidence>
<keyword evidence="4" id="KW-1185">Reference proteome</keyword>
<proteinExistence type="predicted"/>
<sequence length="425" mass="43315">MSNNTTWNDESARAALRRIFDAAVKSADPAAAVRRHLPEKPRGRCVVVGAGKGAAVMAAAVDAAWPDVDVSGVVVTRYGHAVPAGRIEVLQAAHPVPDEASVQASTRILQAVQGLGPDDLVVALISGGGSSLLTLPGPGMTLADKQALNRILLASGATINEMNVLRRQLSAIKGGRLAQAALPARLCTLIVSDVPGDDPAAIASGPTIADPATREEARAIVARYRMELPAAAQAILATPMTPAAPHPRAEVKIIAAPMMALKAAADEARTLGLTPLILGDALEGEAAQMGTVLAGIGRSTALYGQPLAAPALLLSGGEATVTIGPDGAGKGGRNTESLLAMALALAGQKGVWALAADSDGIDGTEDAAGAIITPDTLARARDRQLDPRAFLRAHDSYSFFAALGDLVMTGPTGTNVNDIRVMLVG</sequence>
<dbReference type="RefSeq" id="WP_005672286.1">
    <property type="nucleotide sequence ID" value="NZ_CP146288.1"/>
</dbReference>
<dbReference type="InterPro" id="IPR038614">
    <property type="entry name" value="GK_N_sf"/>
</dbReference>
<feature type="domain" description="MOFRL-associated" evidence="2">
    <location>
        <begin position="16"/>
        <end position="236"/>
    </location>
</feature>
<dbReference type="InterPro" id="IPR025286">
    <property type="entry name" value="MOFRL_assoc_dom"/>
</dbReference>
<dbReference type="AlphaFoldDB" id="E7RTV1"/>
<dbReference type="GO" id="GO:0008887">
    <property type="term" value="F:glycerate kinase activity"/>
    <property type="evidence" value="ECO:0007669"/>
    <property type="project" value="InterPro"/>
</dbReference>
<dbReference type="Proteomes" id="UP000011021">
    <property type="component" value="Unassembled WGS sequence"/>
</dbReference>